<feature type="domain" description="CBS" evidence="4">
    <location>
        <begin position="149"/>
        <end position="206"/>
    </location>
</feature>
<protein>
    <submittedName>
        <fullName evidence="5">Hemolysin</fullName>
    </submittedName>
</protein>
<dbReference type="InterPro" id="IPR016169">
    <property type="entry name" value="FAD-bd_PCMH_sub2"/>
</dbReference>
<dbReference type="Gene3D" id="3.10.580.10">
    <property type="entry name" value="CBS-domain"/>
    <property type="match status" value="1"/>
</dbReference>
<dbReference type="InterPro" id="IPR036318">
    <property type="entry name" value="FAD-bd_PCMH-like_sf"/>
</dbReference>
<dbReference type="PANTHER" id="PTHR22777">
    <property type="entry name" value="HEMOLYSIN-RELATED"/>
    <property type="match status" value="1"/>
</dbReference>
<dbReference type="PANTHER" id="PTHR22777:SF17">
    <property type="entry name" value="UPF0053 PROTEIN SLL0260"/>
    <property type="match status" value="1"/>
</dbReference>
<keyword evidence="6" id="KW-1185">Reference proteome</keyword>
<dbReference type="Pfam" id="PF00571">
    <property type="entry name" value="CBS"/>
    <property type="match status" value="2"/>
</dbReference>
<dbReference type="EMBL" id="JAGGLI010000025">
    <property type="protein sequence ID" value="MBP2028311.1"/>
    <property type="molecule type" value="Genomic_DNA"/>
</dbReference>
<evidence type="ECO:0000259" key="4">
    <source>
        <dbReference type="PROSITE" id="PS51371"/>
    </source>
</evidence>
<gene>
    <name evidence="5" type="ORF">J2Z35_002112</name>
</gene>
<name>A0ABS4KM56_9FIRM</name>
<dbReference type="SUPFAM" id="SSF56176">
    <property type="entry name" value="FAD-binding/transporter-associated domain-like"/>
    <property type="match status" value="1"/>
</dbReference>
<keyword evidence="1" id="KW-0677">Repeat</keyword>
<comment type="caution">
    <text evidence="5">The sequence shown here is derived from an EMBL/GenBank/DDBJ whole genome shotgun (WGS) entry which is preliminary data.</text>
</comment>
<dbReference type="InterPro" id="IPR044751">
    <property type="entry name" value="Ion_transp-like_CBS"/>
</dbReference>
<dbReference type="Pfam" id="PF03471">
    <property type="entry name" value="CorC_HlyC"/>
    <property type="match status" value="1"/>
</dbReference>
<dbReference type="CDD" id="cd04590">
    <property type="entry name" value="CBS_pair_CorC_HlyC_assoc"/>
    <property type="match status" value="1"/>
</dbReference>
<dbReference type="InterPro" id="IPR000644">
    <property type="entry name" value="CBS_dom"/>
</dbReference>
<dbReference type="SUPFAM" id="SSF54631">
    <property type="entry name" value="CBS-domain pair"/>
    <property type="match status" value="1"/>
</dbReference>
<organism evidence="5 6">
    <name type="scientific">Acetoanaerobium pronyense</name>
    <dbReference type="NCBI Taxonomy" id="1482736"/>
    <lineage>
        <taxon>Bacteria</taxon>
        <taxon>Bacillati</taxon>
        <taxon>Bacillota</taxon>
        <taxon>Clostridia</taxon>
        <taxon>Peptostreptococcales</taxon>
        <taxon>Filifactoraceae</taxon>
        <taxon>Acetoanaerobium</taxon>
    </lineage>
</organism>
<dbReference type="InterPro" id="IPR005170">
    <property type="entry name" value="Transptr-assoc_dom"/>
</dbReference>
<dbReference type="Proteomes" id="UP001314903">
    <property type="component" value="Unassembled WGS sequence"/>
</dbReference>
<feature type="domain" description="CBS" evidence="4">
    <location>
        <begin position="83"/>
        <end position="143"/>
    </location>
</feature>
<dbReference type="SMART" id="SM00116">
    <property type="entry name" value="CBS"/>
    <property type="match status" value="2"/>
</dbReference>
<dbReference type="RefSeq" id="WP_209661361.1">
    <property type="nucleotide sequence ID" value="NZ_JAGGLI010000025.1"/>
</dbReference>
<dbReference type="SMART" id="SM01091">
    <property type="entry name" value="CorC_HlyC"/>
    <property type="match status" value="1"/>
</dbReference>
<dbReference type="PROSITE" id="PS51371">
    <property type="entry name" value="CBS"/>
    <property type="match status" value="2"/>
</dbReference>
<evidence type="ECO:0000256" key="2">
    <source>
        <dbReference type="ARBA" id="ARBA00023122"/>
    </source>
</evidence>
<evidence type="ECO:0000313" key="5">
    <source>
        <dbReference type="EMBL" id="MBP2028311.1"/>
    </source>
</evidence>
<keyword evidence="2 3" id="KW-0129">CBS domain</keyword>
<dbReference type="InterPro" id="IPR046342">
    <property type="entry name" value="CBS_dom_sf"/>
</dbReference>
<evidence type="ECO:0000256" key="1">
    <source>
        <dbReference type="ARBA" id="ARBA00022737"/>
    </source>
</evidence>
<accession>A0ABS4KM56</accession>
<reference evidence="5 6" key="1">
    <citation type="submission" date="2021-03" db="EMBL/GenBank/DDBJ databases">
        <title>Genomic Encyclopedia of Type Strains, Phase IV (KMG-IV): sequencing the most valuable type-strain genomes for metagenomic binning, comparative biology and taxonomic classification.</title>
        <authorList>
            <person name="Goeker M."/>
        </authorList>
    </citation>
    <scope>NUCLEOTIDE SEQUENCE [LARGE SCALE GENOMIC DNA]</scope>
    <source>
        <strain evidence="5 6">DSM 27512</strain>
    </source>
</reference>
<proteinExistence type="predicted"/>
<sequence length="306" mass="35071">MEDGVGRTFFDILRTPLGIISGGRSLKNIFAKADHPEDTEEMLKDELITILDEEEEKGAVNLFEKEMIKNVLKLYETKTKEIMIPRTSVFTVNIEDETPEIIDRIIEERYSRVPVYEKEIDNIIGVLHIKDLLEASRKGDLDNIDIRSLMRKPYFIHEYMSIDELFLEMKKLRNHMALVIDEYGGFSGIITIEDLVEEIVGDISDEDDDIIEEEEIVKINDEIYEIEGLTSISDINEMLNIDLPTDTNETIGGLLLATLGKIPDLSNPEDIKNAEFEHVDLEAISVSDKRIEKLVLKVKDRVEKEA</sequence>
<dbReference type="Gene3D" id="3.30.465.10">
    <property type="match status" value="1"/>
</dbReference>
<evidence type="ECO:0000313" key="6">
    <source>
        <dbReference type="Proteomes" id="UP001314903"/>
    </source>
</evidence>
<evidence type="ECO:0000256" key="3">
    <source>
        <dbReference type="PROSITE-ProRule" id="PRU00703"/>
    </source>
</evidence>